<dbReference type="Proteomes" id="UP000037510">
    <property type="component" value="Unassembled WGS sequence"/>
</dbReference>
<organism evidence="12 13">
    <name type="scientific">Operophtera brumata</name>
    <name type="common">Winter moth</name>
    <name type="synonym">Phalaena brumata</name>
    <dbReference type="NCBI Taxonomy" id="104452"/>
    <lineage>
        <taxon>Eukaryota</taxon>
        <taxon>Metazoa</taxon>
        <taxon>Ecdysozoa</taxon>
        <taxon>Arthropoda</taxon>
        <taxon>Hexapoda</taxon>
        <taxon>Insecta</taxon>
        <taxon>Pterygota</taxon>
        <taxon>Neoptera</taxon>
        <taxon>Endopterygota</taxon>
        <taxon>Lepidoptera</taxon>
        <taxon>Glossata</taxon>
        <taxon>Ditrysia</taxon>
        <taxon>Geometroidea</taxon>
        <taxon>Geometridae</taxon>
        <taxon>Larentiinae</taxon>
        <taxon>Operophtera</taxon>
    </lineage>
</organism>
<keyword evidence="2 10" id="KW-0444">Lipid biosynthesis</keyword>
<dbReference type="GO" id="GO:0034626">
    <property type="term" value="P:fatty acid elongation, polyunsaturated fatty acid"/>
    <property type="evidence" value="ECO:0007669"/>
    <property type="project" value="TreeGrafter"/>
</dbReference>
<comment type="caution">
    <text evidence="12">The sequence shown here is derived from an EMBL/GenBank/DDBJ whole genome shotgun (WGS) entry which is preliminary data.</text>
</comment>
<dbReference type="PANTHER" id="PTHR11157:SF28">
    <property type="entry name" value="ELONGATION OF VERY LONG CHAIN FATTY ACIDS PROTEIN"/>
    <property type="match status" value="1"/>
</dbReference>
<reference evidence="12 13" key="1">
    <citation type="journal article" date="2015" name="Genome Biol. Evol.">
        <title>The genome of winter moth (Operophtera brumata) provides a genomic perspective on sexual dimorphism and phenology.</title>
        <authorList>
            <person name="Derks M.F."/>
            <person name="Smit S."/>
            <person name="Salis L."/>
            <person name="Schijlen E."/>
            <person name="Bossers A."/>
            <person name="Mateman C."/>
            <person name="Pijl A.S."/>
            <person name="de Ridder D."/>
            <person name="Groenen M.A."/>
            <person name="Visser M.E."/>
            <person name="Megens H.J."/>
        </authorList>
    </citation>
    <scope>NUCLEOTIDE SEQUENCE [LARGE SCALE GENOMIC DNA]</scope>
    <source>
        <strain evidence="12">WM2013NL</strain>
        <tissue evidence="12">Head and thorax</tissue>
    </source>
</reference>
<dbReference type="EMBL" id="JTDY01009543">
    <property type="protein sequence ID" value="KOB63355.1"/>
    <property type="molecule type" value="Genomic_DNA"/>
</dbReference>
<name>A0A0L7KJS7_OPEBR</name>
<dbReference type="GO" id="GO:0034625">
    <property type="term" value="P:fatty acid elongation, monounsaturated fatty acid"/>
    <property type="evidence" value="ECO:0007669"/>
    <property type="project" value="TreeGrafter"/>
</dbReference>
<dbReference type="STRING" id="104452.A0A0L7KJS7"/>
<evidence type="ECO:0000256" key="9">
    <source>
        <dbReference type="ARBA" id="ARBA00023160"/>
    </source>
</evidence>
<evidence type="ECO:0000256" key="6">
    <source>
        <dbReference type="ARBA" id="ARBA00022989"/>
    </source>
</evidence>
<accession>A0A0L7KJS7</accession>
<keyword evidence="7 10" id="KW-0443">Lipid metabolism</keyword>
<proteinExistence type="inferred from homology"/>
<comment type="similarity">
    <text evidence="10">Belongs to the ELO family.</text>
</comment>
<evidence type="ECO:0000256" key="10">
    <source>
        <dbReference type="RuleBase" id="RU361115"/>
    </source>
</evidence>
<dbReference type="GO" id="GO:0005789">
    <property type="term" value="C:endoplasmic reticulum membrane"/>
    <property type="evidence" value="ECO:0007669"/>
    <property type="project" value="TreeGrafter"/>
</dbReference>
<keyword evidence="13" id="KW-1185">Reference proteome</keyword>
<keyword evidence="8 10" id="KW-0472">Membrane</keyword>
<evidence type="ECO:0000256" key="8">
    <source>
        <dbReference type="ARBA" id="ARBA00023136"/>
    </source>
</evidence>
<protein>
    <recommendedName>
        <fullName evidence="10">Elongation of very long chain fatty acids protein</fullName>
        <ecNumber evidence="10">2.3.1.199</ecNumber>
    </recommendedName>
    <alternativeName>
        <fullName evidence="10">Very-long-chain 3-oxoacyl-CoA synthase</fullName>
    </alternativeName>
</protein>
<dbReference type="GO" id="GO:0009922">
    <property type="term" value="F:fatty acid elongase activity"/>
    <property type="evidence" value="ECO:0007669"/>
    <property type="project" value="UniProtKB-EC"/>
</dbReference>
<keyword evidence="11" id="KW-0175">Coiled coil</keyword>
<evidence type="ECO:0000256" key="5">
    <source>
        <dbReference type="ARBA" id="ARBA00022832"/>
    </source>
</evidence>
<dbReference type="EC" id="2.3.1.199" evidence="10"/>
<dbReference type="GO" id="GO:0042761">
    <property type="term" value="P:very long-chain fatty acid biosynthetic process"/>
    <property type="evidence" value="ECO:0007669"/>
    <property type="project" value="TreeGrafter"/>
</dbReference>
<dbReference type="InterPro" id="IPR002076">
    <property type="entry name" value="ELO_fam"/>
</dbReference>
<keyword evidence="3 10" id="KW-0808">Transferase</keyword>
<evidence type="ECO:0000313" key="13">
    <source>
        <dbReference type="Proteomes" id="UP000037510"/>
    </source>
</evidence>
<evidence type="ECO:0000256" key="3">
    <source>
        <dbReference type="ARBA" id="ARBA00022679"/>
    </source>
</evidence>
<keyword evidence="6 10" id="KW-1133">Transmembrane helix</keyword>
<dbReference type="Pfam" id="PF01151">
    <property type="entry name" value="ELO"/>
    <property type="match status" value="1"/>
</dbReference>
<keyword evidence="5 10" id="KW-0276">Fatty acid metabolism</keyword>
<dbReference type="AlphaFoldDB" id="A0A0L7KJS7"/>
<evidence type="ECO:0000256" key="2">
    <source>
        <dbReference type="ARBA" id="ARBA00022516"/>
    </source>
</evidence>
<keyword evidence="4 10" id="KW-0812">Transmembrane</keyword>
<feature type="coiled-coil region" evidence="11">
    <location>
        <begin position="73"/>
        <end position="100"/>
    </location>
</feature>
<sequence>MYSYYLISGLGPQYQKLLWWKKHVTSLQLIQFCLIFYHNFPVIFTDCNYPKIINFLLSLNAGLFLYMFGNFYYHNYVKNRRAKKEREAQLEREAQAITANGKAKEC</sequence>
<dbReference type="GO" id="GO:0019367">
    <property type="term" value="P:fatty acid elongation, saturated fatty acid"/>
    <property type="evidence" value="ECO:0007669"/>
    <property type="project" value="TreeGrafter"/>
</dbReference>
<dbReference type="PANTHER" id="PTHR11157">
    <property type="entry name" value="FATTY ACID ACYL TRANSFERASE-RELATED"/>
    <property type="match status" value="1"/>
</dbReference>
<comment type="caution">
    <text evidence="10">Lacks conserved residue(s) required for the propagation of feature annotation.</text>
</comment>
<feature type="transmembrane region" description="Helical" evidence="10">
    <location>
        <begin position="52"/>
        <end position="73"/>
    </location>
</feature>
<evidence type="ECO:0000256" key="1">
    <source>
        <dbReference type="ARBA" id="ARBA00004141"/>
    </source>
</evidence>
<evidence type="ECO:0000256" key="7">
    <source>
        <dbReference type="ARBA" id="ARBA00023098"/>
    </source>
</evidence>
<gene>
    <name evidence="12" type="ORF">OBRU01_22729</name>
</gene>
<comment type="catalytic activity">
    <reaction evidence="10">
        <text>a very-long-chain acyl-CoA + malonyl-CoA + H(+) = a very-long-chain 3-oxoacyl-CoA + CO2 + CoA</text>
        <dbReference type="Rhea" id="RHEA:32727"/>
        <dbReference type="ChEBI" id="CHEBI:15378"/>
        <dbReference type="ChEBI" id="CHEBI:16526"/>
        <dbReference type="ChEBI" id="CHEBI:57287"/>
        <dbReference type="ChEBI" id="CHEBI:57384"/>
        <dbReference type="ChEBI" id="CHEBI:90725"/>
        <dbReference type="ChEBI" id="CHEBI:90736"/>
        <dbReference type="EC" id="2.3.1.199"/>
    </reaction>
</comment>
<keyword evidence="9 10" id="KW-0275">Fatty acid biosynthesis</keyword>
<dbReference type="GO" id="GO:0030148">
    <property type="term" value="P:sphingolipid biosynthetic process"/>
    <property type="evidence" value="ECO:0007669"/>
    <property type="project" value="TreeGrafter"/>
</dbReference>
<evidence type="ECO:0000256" key="11">
    <source>
        <dbReference type="SAM" id="Coils"/>
    </source>
</evidence>
<evidence type="ECO:0000313" key="12">
    <source>
        <dbReference type="EMBL" id="KOB63355.1"/>
    </source>
</evidence>
<evidence type="ECO:0000256" key="4">
    <source>
        <dbReference type="ARBA" id="ARBA00022692"/>
    </source>
</evidence>
<comment type="subcellular location">
    <subcellularLocation>
        <location evidence="1">Membrane</location>
        <topology evidence="1">Multi-pass membrane protein</topology>
    </subcellularLocation>
</comment>